<evidence type="ECO:0000256" key="1">
    <source>
        <dbReference type="ARBA" id="ARBA00023125"/>
    </source>
</evidence>
<dbReference type="InterPro" id="IPR010998">
    <property type="entry name" value="Integrase_recombinase_N"/>
</dbReference>
<dbReference type="Proteomes" id="UP001501764">
    <property type="component" value="Unassembled WGS sequence"/>
</dbReference>
<sequence length="399" mass="47118">MSNNEALTYKDALVNYDSLDKFLKNKVKYLESRKELSDNSKSVMWTKFRKDIYTFEYIWDKDLALFNEDDVKKVLQSIFGGTLSPAKTLFSIINRYEIWAMQVGLNTASNPCDTINLAGMVEPSKTILDNTVISIDELFDLWDYVLTYPNKYCDRVTYQNFAMILLIRVGLKGEKKWNEVLYLKPEDIDFENGIINVTNRDKDVVEGKKPLQVVKSIAVEDRILDVIKKAMEEKEYEYNFAAGKNAQSEIRKRNFYIDYGYVIKPEDAQGKFINSTVFRKRISNFFDASERKFIGAKDIFRNAKLDMILDIKEEKDQLSIQDFKDVQEFFEPYLKSDSAYIPFKEFYVSYTKDDNIVGTRDMTNSKDKEQRKEARKLFLKEYYRNVLKDRRRKQKEEMK</sequence>
<dbReference type="InterPro" id="IPR055009">
    <property type="entry name" value="MrpR_N_CB"/>
</dbReference>
<dbReference type="InterPro" id="IPR011010">
    <property type="entry name" value="DNA_brk_join_enz"/>
</dbReference>
<dbReference type="EMBL" id="BAAACO010000001">
    <property type="protein sequence ID" value="GAA0857755.1"/>
    <property type="molecule type" value="Genomic_DNA"/>
</dbReference>
<comment type="caution">
    <text evidence="4">The sequence shown here is derived from an EMBL/GenBank/DDBJ whole genome shotgun (WGS) entry which is preliminary data.</text>
</comment>
<gene>
    <name evidence="4" type="ORF">GCM10008916_12750</name>
</gene>
<dbReference type="Gene3D" id="1.10.443.10">
    <property type="entry name" value="Intergrase catalytic core"/>
    <property type="match status" value="1"/>
</dbReference>
<name>A0ABP3X1C1_9CLOT</name>
<dbReference type="RefSeq" id="WP_346025940.1">
    <property type="nucleotide sequence ID" value="NZ_BAAACO010000001.1"/>
</dbReference>
<keyword evidence="1" id="KW-0238">DNA-binding</keyword>
<organism evidence="4 5">
    <name type="scientific">Clostridium nitritogenes</name>
    <dbReference type="NCBI Taxonomy" id="83340"/>
    <lineage>
        <taxon>Bacteria</taxon>
        <taxon>Bacillati</taxon>
        <taxon>Bacillota</taxon>
        <taxon>Clostridia</taxon>
        <taxon>Eubacteriales</taxon>
        <taxon>Clostridiaceae</taxon>
        <taxon>Clostridium</taxon>
    </lineage>
</organism>
<dbReference type="Pfam" id="PF22822">
    <property type="entry name" value="MrpR_N_CB"/>
    <property type="match status" value="1"/>
</dbReference>
<accession>A0ABP3X1C1</accession>
<evidence type="ECO:0000313" key="4">
    <source>
        <dbReference type="EMBL" id="GAA0857755.1"/>
    </source>
</evidence>
<protein>
    <recommendedName>
        <fullName evidence="3">MrpR N-terminal core-binding domain-containing protein</fullName>
    </recommendedName>
</protein>
<evidence type="ECO:0000256" key="2">
    <source>
        <dbReference type="ARBA" id="ARBA00023172"/>
    </source>
</evidence>
<keyword evidence="2" id="KW-0233">DNA recombination</keyword>
<proteinExistence type="predicted"/>
<dbReference type="InterPro" id="IPR013762">
    <property type="entry name" value="Integrase-like_cat_sf"/>
</dbReference>
<dbReference type="Gene3D" id="1.10.150.130">
    <property type="match status" value="1"/>
</dbReference>
<feature type="domain" description="MrpR N-terminal core-binding" evidence="3">
    <location>
        <begin position="25"/>
        <end position="101"/>
    </location>
</feature>
<evidence type="ECO:0000259" key="3">
    <source>
        <dbReference type="Pfam" id="PF22822"/>
    </source>
</evidence>
<reference evidence="5" key="1">
    <citation type="journal article" date="2019" name="Int. J. Syst. Evol. Microbiol.">
        <title>The Global Catalogue of Microorganisms (GCM) 10K type strain sequencing project: providing services to taxonomists for standard genome sequencing and annotation.</title>
        <authorList>
            <consortium name="The Broad Institute Genomics Platform"/>
            <consortium name="The Broad Institute Genome Sequencing Center for Infectious Disease"/>
            <person name="Wu L."/>
            <person name="Ma J."/>
        </authorList>
    </citation>
    <scope>NUCLEOTIDE SEQUENCE [LARGE SCALE GENOMIC DNA]</scope>
    <source>
        <strain evidence="5">JCM 6485</strain>
    </source>
</reference>
<dbReference type="SUPFAM" id="SSF56349">
    <property type="entry name" value="DNA breaking-rejoining enzymes"/>
    <property type="match status" value="1"/>
</dbReference>
<evidence type="ECO:0000313" key="5">
    <source>
        <dbReference type="Proteomes" id="UP001501764"/>
    </source>
</evidence>
<keyword evidence="5" id="KW-1185">Reference proteome</keyword>